<dbReference type="Proteomes" id="UP001151760">
    <property type="component" value="Unassembled WGS sequence"/>
</dbReference>
<dbReference type="Gene3D" id="3.30.70.270">
    <property type="match status" value="1"/>
</dbReference>
<dbReference type="InterPro" id="IPR050951">
    <property type="entry name" value="Retrovirus_Pol_polyprotein"/>
</dbReference>
<name>A0ABQ5A8X8_9ASTR</name>
<dbReference type="InterPro" id="IPR041577">
    <property type="entry name" value="RT_RNaseH_2"/>
</dbReference>
<gene>
    <name evidence="3" type="ORF">Tco_0820264</name>
</gene>
<dbReference type="PANTHER" id="PTHR37984:SF5">
    <property type="entry name" value="PROTEIN NYNRIN-LIKE"/>
    <property type="match status" value="1"/>
</dbReference>
<keyword evidence="4" id="KW-1185">Reference proteome</keyword>
<evidence type="ECO:0000259" key="2">
    <source>
        <dbReference type="Pfam" id="PF17919"/>
    </source>
</evidence>
<dbReference type="InterPro" id="IPR043128">
    <property type="entry name" value="Rev_trsase/Diguanyl_cyclase"/>
</dbReference>
<dbReference type="Pfam" id="PF17919">
    <property type="entry name" value="RT_RNaseH_2"/>
    <property type="match status" value="1"/>
</dbReference>
<evidence type="ECO:0000313" key="4">
    <source>
        <dbReference type="Proteomes" id="UP001151760"/>
    </source>
</evidence>
<dbReference type="PANTHER" id="PTHR37984">
    <property type="entry name" value="PROTEIN CBG26694"/>
    <property type="match status" value="1"/>
</dbReference>
<dbReference type="EMBL" id="BQNB010012092">
    <property type="protein sequence ID" value="GJS99094.1"/>
    <property type="molecule type" value="Genomic_DNA"/>
</dbReference>
<organism evidence="3 4">
    <name type="scientific">Tanacetum coccineum</name>
    <dbReference type="NCBI Taxonomy" id="301880"/>
    <lineage>
        <taxon>Eukaryota</taxon>
        <taxon>Viridiplantae</taxon>
        <taxon>Streptophyta</taxon>
        <taxon>Embryophyta</taxon>
        <taxon>Tracheophyta</taxon>
        <taxon>Spermatophyta</taxon>
        <taxon>Magnoliopsida</taxon>
        <taxon>eudicotyledons</taxon>
        <taxon>Gunneridae</taxon>
        <taxon>Pentapetalae</taxon>
        <taxon>asterids</taxon>
        <taxon>campanulids</taxon>
        <taxon>Asterales</taxon>
        <taxon>Asteraceae</taxon>
        <taxon>Asteroideae</taxon>
        <taxon>Anthemideae</taxon>
        <taxon>Anthemidinae</taxon>
        <taxon>Tanacetum</taxon>
    </lineage>
</organism>
<reference evidence="3" key="1">
    <citation type="journal article" date="2022" name="Int. J. Mol. Sci.">
        <title>Draft Genome of Tanacetum Coccineum: Genomic Comparison of Closely Related Tanacetum-Family Plants.</title>
        <authorList>
            <person name="Yamashiro T."/>
            <person name="Shiraishi A."/>
            <person name="Nakayama K."/>
            <person name="Satake H."/>
        </authorList>
    </citation>
    <scope>NUCLEOTIDE SEQUENCE</scope>
</reference>
<comment type="caution">
    <text evidence="3">The sequence shown here is derived from an EMBL/GenBank/DDBJ whole genome shotgun (WGS) entry which is preliminary data.</text>
</comment>
<reference evidence="3" key="2">
    <citation type="submission" date="2022-01" db="EMBL/GenBank/DDBJ databases">
        <authorList>
            <person name="Yamashiro T."/>
            <person name="Shiraishi A."/>
            <person name="Satake H."/>
            <person name="Nakayama K."/>
        </authorList>
    </citation>
    <scope>NUCLEOTIDE SEQUENCE</scope>
</reference>
<proteinExistence type="predicted"/>
<evidence type="ECO:0000256" key="1">
    <source>
        <dbReference type="ARBA" id="ARBA00023268"/>
    </source>
</evidence>
<protein>
    <submittedName>
        <fullName evidence="3">Ty3-gypsy retrotransposon protein</fullName>
    </submittedName>
</protein>
<dbReference type="Gene3D" id="3.10.10.10">
    <property type="entry name" value="HIV Type 1 Reverse Transcriptase, subunit A, domain 1"/>
    <property type="match status" value="1"/>
</dbReference>
<keyword evidence="1" id="KW-0511">Multifunctional enzyme</keyword>
<feature type="domain" description="Reverse transcriptase/retrotransposon-derived protein RNase H-like" evidence="2">
    <location>
        <begin position="170"/>
        <end position="215"/>
    </location>
</feature>
<dbReference type="SUPFAM" id="SSF56672">
    <property type="entry name" value="DNA/RNA polymerases"/>
    <property type="match status" value="2"/>
</dbReference>
<accession>A0ABQ5A8X8</accession>
<dbReference type="InterPro" id="IPR043502">
    <property type="entry name" value="DNA/RNA_pol_sf"/>
</dbReference>
<sequence length="216" mass="25035">MKKISLHQMQAMLEHDDVYGVYEIYYLSIQTEVKKMSPEIAVPCQDELENLLLQFDSLFQVPTTLPPHCLIDHRIHLLPETKPVNVQPYHYPHYKKGEIEKLVNEMLNQGRRVEMDPMKVIAVHDCPEPTTQRQVRGFLGLAGYYRCFIKGYATMAAPLTKLLRKDAFRWDDQETTTFWELKQQLSTTPILSLPDFTQEFFVKADASDYGIGAVLL</sequence>
<evidence type="ECO:0000313" key="3">
    <source>
        <dbReference type="EMBL" id="GJS99094.1"/>
    </source>
</evidence>